<evidence type="ECO:0000259" key="10">
    <source>
        <dbReference type="PROSITE" id="PS50110"/>
    </source>
</evidence>
<feature type="domain" description="Response regulatory" evidence="10">
    <location>
        <begin position="4"/>
        <end position="117"/>
    </location>
</feature>
<dbReference type="Proteomes" id="UP000280960">
    <property type="component" value="Chromosome"/>
</dbReference>
<dbReference type="InterPro" id="IPR036388">
    <property type="entry name" value="WH-like_DNA-bd_sf"/>
</dbReference>
<evidence type="ECO:0000256" key="8">
    <source>
        <dbReference type="PROSITE-ProRule" id="PRU00169"/>
    </source>
</evidence>
<reference evidence="12 13" key="1">
    <citation type="submission" date="2018-10" db="EMBL/GenBank/DDBJ databases">
        <authorList>
            <person name="Zhang X."/>
        </authorList>
    </citation>
    <scope>NUCLEOTIDE SEQUENCE [LARGE SCALE GENOMIC DNA]</scope>
    <source>
        <strain evidence="12 13">SK-G1</strain>
    </source>
</reference>
<dbReference type="SUPFAM" id="SSF46894">
    <property type="entry name" value="C-terminal effector domain of the bipartite response regulators"/>
    <property type="match status" value="1"/>
</dbReference>
<keyword evidence="3" id="KW-0902">Two-component regulatory system</keyword>
<keyword evidence="13" id="KW-1185">Reference proteome</keyword>
<evidence type="ECO:0000256" key="6">
    <source>
        <dbReference type="ARBA" id="ARBA00023163"/>
    </source>
</evidence>
<dbReference type="PANTHER" id="PTHR48111">
    <property type="entry name" value="REGULATOR OF RPOS"/>
    <property type="match status" value="1"/>
</dbReference>
<evidence type="ECO:0000256" key="7">
    <source>
        <dbReference type="ARBA" id="ARBA00024867"/>
    </source>
</evidence>
<keyword evidence="6" id="KW-0804">Transcription</keyword>
<evidence type="ECO:0000259" key="11">
    <source>
        <dbReference type="PROSITE" id="PS51755"/>
    </source>
</evidence>
<dbReference type="GO" id="GO:0000976">
    <property type="term" value="F:transcription cis-regulatory region binding"/>
    <property type="evidence" value="ECO:0007669"/>
    <property type="project" value="TreeGrafter"/>
</dbReference>
<dbReference type="PROSITE" id="PS51755">
    <property type="entry name" value="OMPR_PHOB"/>
    <property type="match status" value="1"/>
</dbReference>
<evidence type="ECO:0000256" key="3">
    <source>
        <dbReference type="ARBA" id="ARBA00023012"/>
    </source>
</evidence>
<dbReference type="InterPro" id="IPR001867">
    <property type="entry name" value="OmpR/PhoB-type_DNA-bd"/>
</dbReference>
<sequence>MMLNILVVDDEENIVDVLKAYLEKEGYRVFTAYGGKEALDILNKERIDFIVLDLMLPDISGEQVCKKIRVRSQVPILMLTAKAEESNKINGLGLGADDYMVKPFSPRELVARVKAILRRLDREQTIKADIIEFNDGKLLIDKEKMQVKNNNILVDLTPTEYKLLLVLAQNPGKVFTREELIEKVLGYDYEGFDRTIDAHIKNIRHKLQDYENELITTVYGVGYKFMENQ</sequence>
<dbReference type="CDD" id="cd00383">
    <property type="entry name" value="trans_reg_C"/>
    <property type="match status" value="1"/>
</dbReference>
<dbReference type="Gene3D" id="6.10.250.690">
    <property type="match status" value="1"/>
</dbReference>
<name>A0A3G2R6G6_9FIRM</name>
<dbReference type="SMART" id="SM00862">
    <property type="entry name" value="Trans_reg_C"/>
    <property type="match status" value="1"/>
</dbReference>
<dbReference type="Gene3D" id="1.10.10.10">
    <property type="entry name" value="Winged helix-like DNA-binding domain superfamily/Winged helix DNA-binding domain"/>
    <property type="match status" value="1"/>
</dbReference>
<dbReference type="SMART" id="SM00448">
    <property type="entry name" value="REC"/>
    <property type="match status" value="1"/>
</dbReference>
<organism evidence="12 13">
    <name type="scientific">Biomaibacter acetigenes</name>
    <dbReference type="NCBI Taxonomy" id="2316383"/>
    <lineage>
        <taxon>Bacteria</taxon>
        <taxon>Bacillati</taxon>
        <taxon>Bacillota</taxon>
        <taxon>Clostridia</taxon>
        <taxon>Thermosediminibacterales</taxon>
        <taxon>Tepidanaerobacteraceae</taxon>
        <taxon>Biomaibacter</taxon>
    </lineage>
</organism>
<dbReference type="InterPro" id="IPR011006">
    <property type="entry name" value="CheY-like_superfamily"/>
</dbReference>
<dbReference type="GO" id="GO:0000156">
    <property type="term" value="F:phosphorelay response regulator activity"/>
    <property type="evidence" value="ECO:0007669"/>
    <property type="project" value="TreeGrafter"/>
</dbReference>
<keyword evidence="4" id="KW-0805">Transcription regulation</keyword>
<accession>A0A3G2R6G6</accession>
<comment type="function">
    <text evidence="7">May play the central regulatory role in sporulation. It may be an element of the effector pathway responsible for the activation of sporulation genes in response to nutritional stress. Spo0A may act in concert with spo0H (a sigma factor) to control the expression of some genes that are critical to the sporulation process.</text>
</comment>
<dbReference type="InterPro" id="IPR016032">
    <property type="entry name" value="Sig_transdc_resp-reg_C-effctor"/>
</dbReference>
<dbReference type="GO" id="GO:0006355">
    <property type="term" value="P:regulation of DNA-templated transcription"/>
    <property type="evidence" value="ECO:0007669"/>
    <property type="project" value="InterPro"/>
</dbReference>
<evidence type="ECO:0000256" key="5">
    <source>
        <dbReference type="ARBA" id="ARBA00023125"/>
    </source>
</evidence>
<dbReference type="FunFam" id="3.40.50.2300:FF:000001">
    <property type="entry name" value="DNA-binding response regulator PhoB"/>
    <property type="match status" value="1"/>
</dbReference>
<dbReference type="FunFam" id="1.10.10.10:FF:000018">
    <property type="entry name" value="DNA-binding response regulator ResD"/>
    <property type="match status" value="1"/>
</dbReference>
<dbReference type="PROSITE" id="PS50110">
    <property type="entry name" value="RESPONSE_REGULATORY"/>
    <property type="match status" value="1"/>
</dbReference>
<dbReference type="RefSeq" id="WP_122014952.1">
    <property type="nucleotide sequence ID" value="NZ_CP033169.1"/>
</dbReference>
<feature type="DNA-binding region" description="OmpR/PhoB-type" evidence="9">
    <location>
        <begin position="128"/>
        <end position="227"/>
    </location>
</feature>
<dbReference type="EMBL" id="CP033169">
    <property type="protein sequence ID" value="AYO30996.1"/>
    <property type="molecule type" value="Genomic_DNA"/>
</dbReference>
<dbReference type="InterPro" id="IPR039420">
    <property type="entry name" value="WalR-like"/>
</dbReference>
<protein>
    <recommendedName>
        <fullName evidence="1">Stage 0 sporulation protein A homolog</fullName>
    </recommendedName>
</protein>
<dbReference type="Gene3D" id="3.40.50.2300">
    <property type="match status" value="1"/>
</dbReference>
<dbReference type="KEGG" id="bacg:D2962_10595"/>
<evidence type="ECO:0000256" key="4">
    <source>
        <dbReference type="ARBA" id="ARBA00023015"/>
    </source>
</evidence>
<evidence type="ECO:0000313" key="13">
    <source>
        <dbReference type="Proteomes" id="UP000280960"/>
    </source>
</evidence>
<keyword evidence="5 9" id="KW-0238">DNA-binding</keyword>
<proteinExistence type="predicted"/>
<dbReference type="InterPro" id="IPR001789">
    <property type="entry name" value="Sig_transdc_resp-reg_receiver"/>
</dbReference>
<evidence type="ECO:0000256" key="1">
    <source>
        <dbReference type="ARBA" id="ARBA00018672"/>
    </source>
</evidence>
<feature type="domain" description="OmpR/PhoB-type" evidence="11">
    <location>
        <begin position="128"/>
        <end position="227"/>
    </location>
</feature>
<gene>
    <name evidence="12" type="ORF">D2962_10595</name>
</gene>
<dbReference type="Pfam" id="PF00072">
    <property type="entry name" value="Response_reg"/>
    <property type="match status" value="1"/>
</dbReference>
<dbReference type="GO" id="GO:0032993">
    <property type="term" value="C:protein-DNA complex"/>
    <property type="evidence" value="ECO:0007669"/>
    <property type="project" value="TreeGrafter"/>
</dbReference>
<evidence type="ECO:0000256" key="9">
    <source>
        <dbReference type="PROSITE-ProRule" id="PRU01091"/>
    </source>
</evidence>
<evidence type="ECO:0000313" key="12">
    <source>
        <dbReference type="EMBL" id="AYO30996.1"/>
    </source>
</evidence>
<dbReference type="AlphaFoldDB" id="A0A3G2R6G6"/>
<feature type="modified residue" description="4-aspartylphosphate" evidence="8">
    <location>
        <position position="53"/>
    </location>
</feature>
<dbReference type="PANTHER" id="PTHR48111:SF73">
    <property type="entry name" value="ALKALINE PHOSPHATASE SYNTHESIS TRANSCRIPTIONAL REGULATORY PROTEIN PHOP"/>
    <property type="match status" value="1"/>
</dbReference>
<dbReference type="Pfam" id="PF00486">
    <property type="entry name" value="Trans_reg_C"/>
    <property type="match status" value="1"/>
</dbReference>
<keyword evidence="2 8" id="KW-0597">Phosphoprotein</keyword>
<evidence type="ECO:0000256" key="2">
    <source>
        <dbReference type="ARBA" id="ARBA00022553"/>
    </source>
</evidence>
<dbReference type="GO" id="GO:0005829">
    <property type="term" value="C:cytosol"/>
    <property type="evidence" value="ECO:0007669"/>
    <property type="project" value="TreeGrafter"/>
</dbReference>
<dbReference type="SUPFAM" id="SSF52172">
    <property type="entry name" value="CheY-like"/>
    <property type="match status" value="1"/>
</dbReference>